<name>A0ABT7JKC3_9DEIO</name>
<dbReference type="EMBL" id="JASNGB010000214">
    <property type="protein sequence ID" value="MDL2345502.1"/>
    <property type="molecule type" value="Genomic_DNA"/>
</dbReference>
<feature type="non-terminal residue" evidence="2">
    <location>
        <position position="193"/>
    </location>
</feature>
<evidence type="ECO:0000256" key="1">
    <source>
        <dbReference type="SAM" id="SignalP"/>
    </source>
</evidence>
<dbReference type="PROSITE" id="PS51257">
    <property type="entry name" value="PROKAR_LIPOPROTEIN"/>
    <property type="match status" value="1"/>
</dbReference>
<feature type="signal peptide" evidence="1">
    <location>
        <begin position="1"/>
        <end position="20"/>
    </location>
</feature>
<proteinExistence type="predicted"/>
<evidence type="ECO:0008006" key="4">
    <source>
        <dbReference type="Google" id="ProtNLM"/>
    </source>
</evidence>
<reference evidence="2 3" key="1">
    <citation type="submission" date="2023-05" db="EMBL/GenBank/DDBJ databases">
        <authorList>
            <person name="Gao F."/>
        </authorList>
    </citation>
    <scope>NUCLEOTIDE SEQUENCE [LARGE SCALE GENOMIC DNA]</scope>
    <source>
        <strain evidence="2 3">MIMF12</strain>
    </source>
</reference>
<sequence>MKRLALLPLTALLLSACTGTVETLPALRLAVLTDGGATLRTVSTGGGDGTRVTPAPVLGPSVAVAGGVAVDTLPGGGARLLLTRREGLESRDANLGDVRSFAAPFDAPGFVPPCFVTTALSAARDRILSLSQCDTGGVLNGTQQLALYRTDGTLVWRAALGGAAVVTGGDVPPVRVAVVRRADGVDVAVVARP</sequence>
<keyword evidence="1" id="KW-0732">Signal</keyword>
<gene>
    <name evidence="2" type="ORF">QOL99_15280</name>
</gene>
<comment type="caution">
    <text evidence="2">The sequence shown here is derived from an EMBL/GenBank/DDBJ whole genome shotgun (WGS) entry which is preliminary data.</text>
</comment>
<accession>A0ABT7JKC3</accession>
<evidence type="ECO:0000313" key="2">
    <source>
        <dbReference type="EMBL" id="MDL2345502.1"/>
    </source>
</evidence>
<organism evidence="2 3">
    <name type="scientific">Deinococcus rhizophilus</name>
    <dbReference type="NCBI Taxonomy" id="3049544"/>
    <lineage>
        <taxon>Bacteria</taxon>
        <taxon>Thermotogati</taxon>
        <taxon>Deinococcota</taxon>
        <taxon>Deinococci</taxon>
        <taxon>Deinococcales</taxon>
        <taxon>Deinococcaceae</taxon>
        <taxon>Deinococcus</taxon>
    </lineage>
</organism>
<feature type="chain" id="PRO_5046863236" description="Lipoprotein" evidence="1">
    <location>
        <begin position="21"/>
        <end position="193"/>
    </location>
</feature>
<dbReference type="Proteomes" id="UP001302059">
    <property type="component" value="Unassembled WGS sequence"/>
</dbReference>
<evidence type="ECO:0000313" key="3">
    <source>
        <dbReference type="Proteomes" id="UP001302059"/>
    </source>
</evidence>
<keyword evidence="3" id="KW-1185">Reference proteome</keyword>
<protein>
    <recommendedName>
        <fullName evidence="4">Lipoprotein</fullName>
    </recommendedName>
</protein>